<dbReference type="NCBIfam" id="TIGR00229">
    <property type="entry name" value="sensory_box"/>
    <property type="match status" value="1"/>
</dbReference>
<dbReference type="Pfam" id="PF13426">
    <property type="entry name" value="PAS_9"/>
    <property type="match status" value="1"/>
</dbReference>
<dbReference type="SUPFAM" id="SSF52172">
    <property type="entry name" value="CheY-like"/>
    <property type="match status" value="1"/>
</dbReference>
<keyword evidence="3 11" id="KW-0597">Phosphoprotein</keyword>
<evidence type="ECO:0000256" key="3">
    <source>
        <dbReference type="ARBA" id="ARBA00022553"/>
    </source>
</evidence>
<dbReference type="Gene3D" id="3.30.450.20">
    <property type="entry name" value="PAS domain"/>
    <property type="match status" value="1"/>
</dbReference>
<evidence type="ECO:0000256" key="2">
    <source>
        <dbReference type="ARBA" id="ARBA00012438"/>
    </source>
</evidence>
<dbReference type="FunFam" id="3.30.565.10:FF:000010">
    <property type="entry name" value="Sensor histidine kinase RcsC"/>
    <property type="match status" value="1"/>
</dbReference>
<reference evidence="17" key="1">
    <citation type="submission" date="2019-01" db="EMBL/GenBank/DDBJ databases">
        <title>Gri0909 isolated from a small marine red alga.</title>
        <authorList>
            <person name="Kim J."/>
            <person name="Jeong S.E."/>
            <person name="Jeon C.O."/>
        </authorList>
    </citation>
    <scope>NUCLEOTIDE SEQUENCE [LARGE SCALE GENOMIC DNA]</scope>
    <source>
        <strain evidence="17">Gri0909</strain>
    </source>
</reference>
<dbReference type="CDD" id="cd17546">
    <property type="entry name" value="REC_hyHK_CKI1_RcsC-like"/>
    <property type="match status" value="1"/>
</dbReference>
<keyword evidence="17" id="KW-1185">Reference proteome</keyword>
<evidence type="ECO:0000256" key="8">
    <source>
        <dbReference type="ARBA" id="ARBA00023012"/>
    </source>
</evidence>
<dbReference type="InterPro" id="IPR005467">
    <property type="entry name" value="His_kinase_dom"/>
</dbReference>
<dbReference type="RefSeq" id="WP_127763420.1">
    <property type="nucleotide sequence ID" value="NZ_SADE01000001.1"/>
</dbReference>
<dbReference type="EC" id="2.7.13.3" evidence="2"/>
<dbReference type="CDD" id="cd00130">
    <property type="entry name" value="PAS"/>
    <property type="match status" value="1"/>
</dbReference>
<dbReference type="CDD" id="cd00082">
    <property type="entry name" value="HisKA"/>
    <property type="match status" value="1"/>
</dbReference>
<dbReference type="InterPro" id="IPR004358">
    <property type="entry name" value="Sig_transdc_His_kin-like_C"/>
</dbReference>
<dbReference type="SMART" id="SM00387">
    <property type="entry name" value="HATPase_c"/>
    <property type="match status" value="1"/>
</dbReference>
<keyword evidence="6" id="KW-0418">Kinase</keyword>
<dbReference type="InterPro" id="IPR035965">
    <property type="entry name" value="PAS-like_dom_sf"/>
</dbReference>
<evidence type="ECO:0000256" key="1">
    <source>
        <dbReference type="ARBA" id="ARBA00000085"/>
    </source>
</evidence>
<evidence type="ECO:0000313" key="17">
    <source>
        <dbReference type="Proteomes" id="UP000287447"/>
    </source>
</evidence>
<dbReference type="Proteomes" id="UP000287447">
    <property type="component" value="Unassembled WGS sequence"/>
</dbReference>
<sequence>MSQISKRLVYQIGGVIFAGLVVVSTISLYIAFLDRQIVETEKAWVRYNDQSVKLSLAFADLKGSLGYGGFIHQFKNFVLRGDPEYATAALASLANAAVAMSDMERLDREVAADIRPHLRTVDATVQKYRANLGTVLEKKDSVSVEELDALVRVDDSDAFAALEKIEGIVSGLATAREAISAQKMRDTVKQIEQGLWLIAVVVFAVGYMVFHIRKLERVRAAERVATEQTNAILNSSPEAVLVVDNQGRINRANEQASVLFGYMPEEMLNLSINKLVPADFREGHGKNIREFFANGRRRVMSDRSDLAALKKNGELVAVDISLQGVVVDGMPLTIAAVRDVTEQRALERALISAREAAEHANDMKSAFVASMSHEIRTPLTGLLGMADLLEATSLDDKQAEFVNTIKSSGRHLQEVLNDILDLSKLQAGKMKITPAKFEAKNLVRLVDAIYKTVATDKGLDFQITVSELAHSKVLVSDVVRLRQVLLNLVGNAVKFTEKGAIAVSLDLSVHSDHDAELSLVVQDSGIGISENKIKAIFDPFVQVEDHRTKSYVGTGLGLAICNRIVELMGGSITMESEPGRGTTVTALFPIKFEEDRRAEKRRDEEDGRSEPLVPVRKSNKKSVLVADDSNINRRIVQGVLSRWGHDIDFAVDGQEAIEKLLENTYDLVLLDIHMPKFDGVEVLARVIDADRRDGKFIAFTADVMSTSVDAYRQKGFDDVLSKPIDWNRLQGFLDDTVVHERQSAKPQAV</sequence>
<dbReference type="SUPFAM" id="SSF47384">
    <property type="entry name" value="Homodimeric domain of signal transducing histidine kinase"/>
    <property type="match status" value="1"/>
</dbReference>
<dbReference type="Gene3D" id="3.30.565.10">
    <property type="entry name" value="Histidine kinase-like ATPase, C-terminal domain"/>
    <property type="match status" value="1"/>
</dbReference>
<dbReference type="InterPro" id="IPR011006">
    <property type="entry name" value="CheY-like_superfamily"/>
</dbReference>
<dbReference type="InterPro" id="IPR036890">
    <property type="entry name" value="HATPase_C_sf"/>
</dbReference>
<comment type="caution">
    <text evidence="16">The sequence shown here is derived from an EMBL/GenBank/DDBJ whole genome shotgun (WGS) entry which is preliminary data.</text>
</comment>
<keyword evidence="12" id="KW-0812">Transmembrane</keyword>
<proteinExistence type="predicted"/>
<gene>
    <name evidence="16" type="ORF">EOI86_01720</name>
</gene>
<accession>A0A437QU75</accession>
<dbReference type="PROSITE" id="PS50109">
    <property type="entry name" value="HIS_KIN"/>
    <property type="match status" value="1"/>
</dbReference>
<comment type="catalytic activity">
    <reaction evidence="1">
        <text>ATP + protein L-histidine = ADP + protein N-phospho-L-histidine.</text>
        <dbReference type="EC" id="2.7.13.3"/>
    </reaction>
</comment>
<comment type="subunit">
    <text evidence="9">At low DSF concentrations, interacts with RpfF.</text>
</comment>
<evidence type="ECO:0000259" key="15">
    <source>
        <dbReference type="PROSITE" id="PS50112"/>
    </source>
</evidence>
<keyword evidence="8" id="KW-0902">Two-component regulatory system</keyword>
<dbReference type="PANTHER" id="PTHR43047">
    <property type="entry name" value="TWO-COMPONENT HISTIDINE PROTEIN KINASE"/>
    <property type="match status" value="1"/>
</dbReference>
<feature type="transmembrane region" description="Helical" evidence="12">
    <location>
        <begin position="12"/>
        <end position="32"/>
    </location>
</feature>
<dbReference type="InterPro" id="IPR003594">
    <property type="entry name" value="HATPase_dom"/>
</dbReference>
<dbReference type="PRINTS" id="PR00344">
    <property type="entry name" value="BCTRLSENSOR"/>
</dbReference>
<keyword evidence="5" id="KW-0547">Nucleotide-binding</keyword>
<keyword evidence="4" id="KW-0808">Transferase</keyword>
<evidence type="ECO:0000256" key="12">
    <source>
        <dbReference type="SAM" id="Phobius"/>
    </source>
</evidence>
<dbReference type="InterPro" id="IPR001789">
    <property type="entry name" value="Sig_transdc_resp-reg_receiver"/>
</dbReference>
<dbReference type="Gene3D" id="1.10.287.130">
    <property type="match status" value="1"/>
</dbReference>
<dbReference type="PROSITE" id="PS50112">
    <property type="entry name" value="PAS"/>
    <property type="match status" value="1"/>
</dbReference>
<dbReference type="InterPro" id="IPR036097">
    <property type="entry name" value="HisK_dim/P_sf"/>
</dbReference>
<feature type="modified residue" description="4-aspartylphosphate" evidence="11">
    <location>
        <position position="671"/>
    </location>
</feature>
<dbReference type="AlphaFoldDB" id="A0A437QU75"/>
<dbReference type="InterPro" id="IPR003661">
    <property type="entry name" value="HisK_dim/P_dom"/>
</dbReference>
<dbReference type="SMART" id="SM00388">
    <property type="entry name" value="HisKA"/>
    <property type="match status" value="1"/>
</dbReference>
<dbReference type="FunFam" id="1.10.287.130:FF:000002">
    <property type="entry name" value="Two-component osmosensing histidine kinase"/>
    <property type="match status" value="1"/>
</dbReference>
<evidence type="ECO:0000313" key="16">
    <source>
        <dbReference type="EMBL" id="RVU38048.1"/>
    </source>
</evidence>
<dbReference type="GO" id="GO:0005524">
    <property type="term" value="F:ATP binding"/>
    <property type="evidence" value="ECO:0007669"/>
    <property type="project" value="UniProtKB-KW"/>
</dbReference>
<feature type="domain" description="Histidine kinase" evidence="13">
    <location>
        <begin position="370"/>
        <end position="592"/>
    </location>
</feature>
<dbReference type="OrthoDB" id="9801651at2"/>
<keyword evidence="12" id="KW-0472">Membrane</keyword>
<dbReference type="PROSITE" id="PS50110">
    <property type="entry name" value="RESPONSE_REGULATORY"/>
    <property type="match status" value="1"/>
</dbReference>
<dbReference type="SMART" id="SM00091">
    <property type="entry name" value="PAS"/>
    <property type="match status" value="1"/>
</dbReference>
<keyword evidence="12" id="KW-1133">Transmembrane helix</keyword>
<organism evidence="16 17">
    <name type="scientific">Hwanghaeella grinnelliae</name>
    <dbReference type="NCBI Taxonomy" id="2500179"/>
    <lineage>
        <taxon>Bacteria</taxon>
        <taxon>Pseudomonadati</taxon>
        <taxon>Pseudomonadota</taxon>
        <taxon>Alphaproteobacteria</taxon>
        <taxon>Rhodospirillales</taxon>
        <taxon>Rhodospirillaceae</taxon>
        <taxon>Hwanghaeella</taxon>
    </lineage>
</organism>
<dbReference type="Pfam" id="PF00512">
    <property type="entry name" value="HisKA"/>
    <property type="match status" value="1"/>
</dbReference>
<dbReference type="EMBL" id="SADE01000001">
    <property type="protein sequence ID" value="RVU38048.1"/>
    <property type="molecule type" value="Genomic_DNA"/>
</dbReference>
<protein>
    <recommendedName>
        <fullName evidence="10">Sensory/regulatory protein RpfC</fullName>
        <ecNumber evidence="2">2.7.13.3</ecNumber>
    </recommendedName>
</protein>
<dbReference type="InterPro" id="IPR000014">
    <property type="entry name" value="PAS"/>
</dbReference>
<keyword evidence="7" id="KW-0067">ATP-binding</keyword>
<feature type="domain" description="PAS" evidence="15">
    <location>
        <begin position="225"/>
        <end position="295"/>
    </location>
</feature>
<evidence type="ECO:0000259" key="13">
    <source>
        <dbReference type="PROSITE" id="PS50109"/>
    </source>
</evidence>
<feature type="transmembrane region" description="Helical" evidence="12">
    <location>
        <begin position="194"/>
        <end position="212"/>
    </location>
</feature>
<evidence type="ECO:0000256" key="6">
    <source>
        <dbReference type="ARBA" id="ARBA00022777"/>
    </source>
</evidence>
<evidence type="ECO:0000256" key="10">
    <source>
        <dbReference type="ARBA" id="ARBA00068150"/>
    </source>
</evidence>
<dbReference type="SUPFAM" id="SSF55785">
    <property type="entry name" value="PYP-like sensor domain (PAS domain)"/>
    <property type="match status" value="1"/>
</dbReference>
<dbReference type="GO" id="GO:0000155">
    <property type="term" value="F:phosphorelay sensor kinase activity"/>
    <property type="evidence" value="ECO:0007669"/>
    <property type="project" value="InterPro"/>
</dbReference>
<evidence type="ECO:0000256" key="7">
    <source>
        <dbReference type="ARBA" id="ARBA00022840"/>
    </source>
</evidence>
<dbReference type="CDD" id="cd16922">
    <property type="entry name" value="HATPase_EvgS-ArcB-TorS-like"/>
    <property type="match status" value="1"/>
</dbReference>
<dbReference type="Pfam" id="PF00072">
    <property type="entry name" value="Response_reg"/>
    <property type="match status" value="1"/>
</dbReference>
<name>A0A437QU75_9PROT</name>
<evidence type="ECO:0000259" key="14">
    <source>
        <dbReference type="PROSITE" id="PS50110"/>
    </source>
</evidence>
<evidence type="ECO:0000256" key="5">
    <source>
        <dbReference type="ARBA" id="ARBA00022741"/>
    </source>
</evidence>
<dbReference type="SMART" id="SM00448">
    <property type="entry name" value="REC"/>
    <property type="match status" value="1"/>
</dbReference>
<evidence type="ECO:0000256" key="9">
    <source>
        <dbReference type="ARBA" id="ARBA00064003"/>
    </source>
</evidence>
<dbReference type="SUPFAM" id="SSF55874">
    <property type="entry name" value="ATPase domain of HSP90 chaperone/DNA topoisomerase II/histidine kinase"/>
    <property type="match status" value="1"/>
</dbReference>
<evidence type="ECO:0000256" key="4">
    <source>
        <dbReference type="ARBA" id="ARBA00022679"/>
    </source>
</evidence>
<dbReference type="Gene3D" id="3.40.50.2300">
    <property type="match status" value="1"/>
</dbReference>
<evidence type="ECO:0000256" key="11">
    <source>
        <dbReference type="PROSITE-ProRule" id="PRU00169"/>
    </source>
</evidence>
<dbReference type="Pfam" id="PF02518">
    <property type="entry name" value="HATPase_c"/>
    <property type="match status" value="1"/>
</dbReference>
<feature type="domain" description="Response regulatory" evidence="14">
    <location>
        <begin position="622"/>
        <end position="737"/>
    </location>
</feature>